<comment type="similarity">
    <text evidence="1">Belongs to the ribosome association toxin RatA family.</text>
</comment>
<dbReference type="InterPro" id="IPR005031">
    <property type="entry name" value="COQ10_START"/>
</dbReference>
<dbReference type="Gene3D" id="3.30.530.20">
    <property type="match status" value="1"/>
</dbReference>
<dbReference type="Pfam" id="PF03364">
    <property type="entry name" value="Polyketide_cyc"/>
    <property type="match status" value="1"/>
</dbReference>
<proteinExistence type="inferred from homology"/>
<evidence type="ECO:0000256" key="1">
    <source>
        <dbReference type="ARBA" id="ARBA00008918"/>
    </source>
</evidence>
<feature type="compositionally biased region" description="Low complexity" evidence="2">
    <location>
        <begin position="208"/>
        <end position="232"/>
    </location>
</feature>
<sequence length="232" mass="24804">MSRRRLKCTNVLLVGVGLGLCAVVGARADDYPPQGGSSVARQAEGLVPSRSVSVVRDGDRFRVDIVMHIDVPLATVWEVLVDFSAMPRIVPNLATSSVQKQGDAQHLLLRQSGTARFGPFSKEYDSTREIELVPMQRIRAHAVAGTVKAMDSEMILSNEGANATRLVYHADVEPGFWLPPVVGPASMKSETAEQFSALLREMKRRHASGSASAPNGGNARAASNGGALSDAR</sequence>
<keyword evidence="3" id="KW-0732">Signal</keyword>
<dbReference type="InterPro" id="IPR023393">
    <property type="entry name" value="START-like_dom_sf"/>
</dbReference>
<accession>A0A7H0GL73</accession>
<evidence type="ECO:0000259" key="4">
    <source>
        <dbReference type="Pfam" id="PF03364"/>
    </source>
</evidence>
<evidence type="ECO:0000313" key="5">
    <source>
        <dbReference type="EMBL" id="QNP49039.1"/>
    </source>
</evidence>
<feature type="region of interest" description="Disordered" evidence="2">
    <location>
        <begin position="201"/>
        <end position="232"/>
    </location>
</feature>
<gene>
    <name evidence="5" type="ORF">H9K75_02445</name>
</gene>
<reference evidence="5 6" key="1">
    <citation type="submission" date="2020-08" db="EMBL/GenBank/DDBJ databases">
        <title>Genome sequence of Diaphorobacter aerolatus KACC 16536T.</title>
        <authorList>
            <person name="Hyun D.-W."/>
            <person name="Bae J.-W."/>
        </authorList>
    </citation>
    <scope>NUCLEOTIDE SEQUENCE [LARGE SCALE GENOMIC DNA]</scope>
    <source>
        <strain evidence="5 6">KACC 16536</strain>
    </source>
</reference>
<protein>
    <submittedName>
        <fullName evidence="5">SRPBCC family protein</fullName>
    </submittedName>
</protein>
<dbReference type="EMBL" id="CP060783">
    <property type="protein sequence ID" value="QNP49039.1"/>
    <property type="molecule type" value="Genomic_DNA"/>
</dbReference>
<keyword evidence="6" id="KW-1185">Reference proteome</keyword>
<evidence type="ECO:0000256" key="3">
    <source>
        <dbReference type="SAM" id="SignalP"/>
    </source>
</evidence>
<name>A0A7H0GL73_9BURK</name>
<dbReference type="RefSeq" id="WP_187724631.1">
    <property type="nucleotide sequence ID" value="NZ_CP060783.1"/>
</dbReference>
<dbReference type="KEGG" id="daer:H9K75_02445"/>
<evidence type="ECO:0000313" key="6">
    <source>
        <dbReference type="Proteomes" id="UP000516028"/>
    </source>
</evidence>
<feature type="domain" description="Coenzyme Q-binding protein COQ10 START" evidence="4">
    <location>
        <begin position="69"/>
        <end position="181"/>
    </location>
</feature>
<dbReference type="AlphaFoldDB" id="A0A7H0GL73"/>
<feature type="chain" id="PRO_5028981462" evidence="3">
    <location>
        <begin position="29"/>
        <end position="232"/>
    </location>
</feature>
<feature type="signal peptide" evidence="3">
    <location>
        <begin position="1"/>
        <end position="28"/>
    </location>
</feature>
<dbReference type="SUPFAM" id="SSF55961">
    <property type="entry name" value="Bet v1-like"/>
    <property type="match status" value="1"/>
</dbReference>
<evidence type="ECO:0000256" key="2">
    <source>
        <dbReference type="SAM" id="MobiDB-lite"/>
    </source>
</evidence>
<organism evidence="5 6">
    <name type="scientific">Diaphorobacter aerolatus</name>
    <dbReference type="NCBI Taxonomy" id="1288495"/>
    <lineage>
        <taxon>Bacteria</taxon>
        <taxon>Pseudomonadati</taxon>
        <taxon>Pseudomonadota</taxon>
        <taxon>Betaproteobacteria</taxon>
        <taxon>Burkholderiales</taxon>
        <taxon>Comamonadaceae</taxon>
        <taxon>Diaphorobacter</taxon>
    </lineage>
</organism>
<dbReference type="Proteomes" id="UP000516028">
    <property type="component" value="Chromosome"/>
</dbReference>